<proteinExistence type="predicted"/>
<evidence type="ECO:0000313" key="2">
    <source>
        <dbReference type="Proteomes" id="UP000799423"/>
    </source>
</evidence>
<organism evidence="1 2">
    <name type="scientific">Plenodomus tracheiphilus IPT5</name>
    <dbReference type="NCBI Taxonomy" id="1408161"/>
    <lineage>
        <taxon>Eukaryota</taxon>
        <taxon>Fungi</taxon>
        <taxon>Dikarya</taxon>
        <taxon>Ascomycota</taxon>
        <taxon>Pezizomycotina</taxon>
        <taxon>Dothideomycetes</taxon>
        <taxon>Pleosporomycetidae</taxon>
        <taxon>Pleosporales</taxon>
        <taxon>Pleosporineae</taxon>
        <taxon>Leptosphaeriaceae</taxon>
        <taxon>Plenodomus</taxon>
    </lineage>
</organism>
<sequence length="209" mass="23364">MGCRRTSWQNPFRGTKVAHCRFRENDIADARANVSKRVRSIGCASDGFDAFPGCRLARSMDEITRVWPCERRLGDGSRRHVAVRSFEQRLEIGLRRPCTRARVNANLECYSHSPIEGIVLQASSHARCGVLRNGYFARLVNRSVCWPQAADGWIAAYLHPKNTSLGMSLIPVLRRAAAARNPPDDSLEFHRLRISVNGLVTFSLAGAKC</sequence>
<dbReference type="EMBL" id="MU006291">
    <property type="protein sequence ID" value="KAF2855340.1"/>
    <property type="molecule type" value="Genomic_DNA"/>
</dbReference>
<gene>
    <name evidence="1" type="ORF">T440DRAFT_209836</name>
</gene>
<reference evidence="1" key="1">
    <citation type="submission" date="2020-01" db="EMBL/GenBank/DDBJ databases">
        <authorList>
            <consortium name="DOE Joint Genome Institute"/>
            <person name="Haridas S."/>
            <person name="Albert R."/>
            <person name="Binder M."/>
            <person name="Bloem J."/>
            <person name="Labutti K."/>
            <person name="Salamov A."/>
            <person name="Andreopoulos B."/>
            <person name="Baker S.E."/>
            <person name="Barry K."/>
            <person name="Bills G."/>
            <person name="Bluhm B.H."/>
            <person name="Cannon C."/>
            <person name="Castanera R."/>
            <person name="Culley D.E."/>
            <person name="Daum C."/>
            <person name="Ezra D."/>
            <person name="Gonzalez J.B."/>
            <person name="Henrissat B."/>
            <person name="Kuo A."/>
            <person name="Liang C."/>
            <person name="Lipzen A."/>
            <person name="Lutzoni F."/>
            <person name="Magnuson J."/>
            <person name="Mondo S."/>
            <person name="Nolan M."/>
            <person name="Ohm R."/>
            <person name="Pangilinan J."/>
            <person name="Park H.-J."/>
            <person name="Ramirez L."/>
            <person name="Alfaro M."/>
            <person name="Sun H."/>
            <person name="Tritt A."/>
            <person name="Yoshinaga Y."/>
            <person name="Zwiers L.-H."/>
            <person name="Turgeon B.G."/>
            <person name="Goodwin S.B."/>
            <person name="Spatafora J.W."/>
            <person name="Crous P.W."/>
            <person name="Grigoriev I.V."/>
        </authorList>
    </citation>
    <scope>NUCLEOTIDE SEQUENCE</scope>
    <source>
        <strain evidence="1">IPT5</strain>
    </source>
</reference>
<protein>
    <submittedName>
        <fullName evidence="1">Uncharacterized protein</fullName>
    </submittedName>
</protein>
<accession>A0A6A7BIQ6</accession>
<dbReference type="AlphaFoldDB" id="A0A6A7BIQ6"/>
<evidence type="ECO:0000313" key="1">
    <source>
        <dbReference type="EMBL" id="KAF2855340.1"/>
    </source>
</evidence>
<dbReference type="Proteomes" id="UP000799423">
    <property type="component" value="Unassembled WGS sequence"/>
</dbReference>
<name>A0A6A7BIQ6_9PLEO</name>
<keyword evidence="2" id="KW-1185">Reference proteome</keyword>